<keyword evidence="2" id="KW-1185">Reference proteome</keyword>
<accession>F1A4Y7</accession>
<dbReference type="RefSeq" id="XP_003294734.1">
    <property type="nucleotide sequence ID" value="XM_003294686.1"/>
</dbReference>
<sequence>MDDLFFKVFKNNYIKNLIFSFLKPTISYDSLYHVPSIIRNNGINIIIDKVKSNQFLKFQSFILSNDKITYLFGDIFQLVNGDDQDFYYKLFQNYTIMGYTDVQDLVFTALKGGCVQILKIINEIYNQELTSEHIEISIRECSIKSLQYLIQDIKVPLPSSGNIINVVKELLLKYDPKSFKLINYLIKNKCLTKEQVDGIGLIKEKLYSINVFQSGFKLKYLVEACNLIGVLYPSKKLSGSFTKEQLGTKVLRVVIENHGNMAIKNQILDLILLYYSVSNIDQREIFLLYGIARYNVGSTQKNFMKICRFGDYLDIGDHIQELCQNLEAAFRTKKKIQLFKYCPSIENQILFIERVCQLFKKIKYEHLFTVGLNPLTFFCMVIEYDSLEYLELTYNLLYQDFKDFFRYPIFLEYVKSTKILGFIFRNFKELFEFPAMNKHIIWKSLDRNNIPLIKHYQELVAADTHKNLDILYYTTPEEAQGYSLAANLVLDEFRERQFRQTEVLAFIMSVELGYIQTENDFQSFIATLSTIDFQTEIYPFDCNFKNFFSEYYFKKILVWIANTQVYRTIESLESPQMLVDGPTEKIRFSWGASEYLLVLYYQGKYDEITTNISNINLLLKNNIQREVEESLSTSFIDALLTSELCYSHENFTNFFYDSILYTSVLYGKFQIINHINGYHNFIFINTYSNQDLEKLLVLSILKGNFEISDTLIQYTSLTEEQIKINSENPYFKIFLQ</sequence>
<dbReference type="KEGG" id="dpp:DICPUDRAFT_85182"/>
<dbReference type="InParanoid" id="F1A4Y7"/>
<dbReference type="AlphaFoldDB" id="F1A4Y7"/>
<proteinExistence type="predicted"/>
<dbReference type="GeneID" id="10510384"/>
<gene>
    <name evidence="1" type="ORF">DICPUDRAFT_85182</name>
</gene>
<dbReference type="PANTHER" id="PTHR32488">
    <property type="entry name" value="UPF0746 PROTEIN DDB_G0280785-RELATED"/>
    <property type="match status" value="1"/>
</dbReference>
<organism evidence="1 2">
    <name type="scientific">Dictyostelium purpureum</name>
    <name type="common">Slime mold</name>
    <dbReference type="NCBI Taxonomy" id="5786"/>
    <lineage>
        <taxon>Eukaryota</taxon>
        <taxon>Amoebozoa</taxon>
        <taxon>Evosea</taxon>
        <taxon>Eumycetozoa</taxon>
        <taxon>Dictyostelia</taxon>
        <taxon>Dictyosteliales</taxon>
        <taxon>Dictyosteliaceae</taxon>
        <taxon>Dictyostelium</taxon>
    </lineage>
</organism>
<evidence type="ECO:0000313" key="1">
    <source>
        <dbReference type="EMBL" id="EGC28744.1"/>
    </source>
</evidence>
<reference evidence="2" key="1">
    <citation type="journal article" date="2011" name="Genome Biol.">
        <title>Comparative genomics of the social amoebae Dictyostelium discoideum and Dictyostelium purpureum.</title>
        <authorList>
            <consortium name="US DOE Joint Genome Institute (JGI-PGF)"/>
            <person name="Sucgang R."/>
            <person name="Kuo A."/>
            <person name="Tian X."/>
            <person name="Salerno W."/>
            <person name="Parikh A."/>
            <person name="Feasley C.L."/>
            <person name="Dalin E."/>
            <person name="Tu H."/>
            <person name="Huang E."/>
            <person name="Barry K."/>
            <person name="Lindquist E."/>
            <person name="Shapiro H."/>
            <person name="Bruce D."/>
            <person name="Schmutz J."/>
            <person name="Salamov A."/>
            <person name="Fey P."/>
            <person name="Gaudet P."/>
            <person name="Anjard C."/>
            <person name="Babu M.M."/>
            <person name="Basu S."/>
            <person name="Bushmanova Y."/>
            <person name="van der Wel H."/>
            <person name="Katoh-Kurasawa M."/>
            <person name="Dinh C."/>
            <person name="Coutinho P.M."/>
            <person name="Saito T."/>
            <person name="Elias M."/>
            <person name="Schaap P."/>
            <person name="Kay R.R."/>
            <person name="Henrissat B."/>
            <person name="Eichinger L."/>
            <person name="Rivero F."/>
            <person name="Putnam N.H."/>
            <person name="West C.M."/>
            <person name="Loomis W.F."/>
            <person name="Chisholm R.L."/>
            <person name="Shaulsky G."/>
            <person name="Strassmann J.E."/>
            <person name="Queller D.C."/>
            <person name="Kuspa A."/>
            <person name="Grigoriev I.V."/>
        </authorList>
    </citation>
    <scope>NUCLEOTIDE SEQUENCE [LARGE SCALE GENOMIC DNA]</scope>
    <source>
        <strain evidence="2">QSDP1</strain>
    </source>
</reference>
<dbReference type="EMBL" id="GL871553">
    <property type="protein sequence ID" value="EGC28744.1"/>
    <property type="molecule type" value="Genomic_DNA"/>
</dbReference>
<evidence type="ECO:0000313" key="2">
    <source>
        <dbReference type="Proteomes" id="UP000001064"/>
    </source>
</evidence>
<dbReference type="InterPro" id="IPR051904">
    <property type="entry name" value="UPF0746_actin_org"/>
</dbReference>
<dbReference type="VEuPathDB" id="AmoebaDB:DICPUDRAFT_85182"/>
<name>F1A4Y7_DICPU</name>
<dbReference type="PANTHER" id="PTHR32488:SF90">
    <property type="entry name" value="DEFECTIVE IN TIP FORMATION PROTEIN A-RELATED"/>
    <property type="match status" value="1"/>
</dbReference>
<dbReference type="Proteomes" id="UP000001064">
    <property type="component" value="Unassembled WGS sequence"/>
</dbReference>
<protein>
    <submittedName>
        <fullName evidence="1">Uncharacterized protein</fullName>
    </submittedName>
</protein>